<feature type="transmembrane region" description="Helical" evidence="1">
    <location>
        <begin position="401"/>
        <end position="419"/>
    </location>
</feature>
<feature type="transmembrane region" description="Helical" evidence="1">
    <location>
        <begin position="260"/>
        <end position="277"/>
    </location>
</feature>
<dbReference type="AlphaFoldDB" id="A0A1F7GX35"/>
<feature type="transmembrane region" description="Helical" evidence="1">
    <location>
        <begin position="324"/>
        <end position="341"/>
    </location>
</feature>
<feature type="transmembrane region" description="Helical" evidence="1">
    <location>
        <begin position="209"/>
        <end position="231"/>
    </location>
</feature>
<keyword evidence="1" id="KW-0812">Transmembrane</keyword>
<feature type="transmembrane region" description="Helical" evidence="1">
    <location>
        <begin position="375"/>
        <end position="394"/>
    </location>
</feature>
<comment type="caution">
    <text evidence="2">The sequence shown here is derived from an EMBL/GenBank/DDBJ whole genome shotgun (WGS) entry which is preliminary data.</text>
</comment>
<dbReference type="EMBL" id="MFZO01000047">
    <property type="protein sequence ID" value="OGK23443.1"/>
    <property type="molecule type" value="Genomic_DNA"/>
</dbReference>
<dbReference type="Proteomes" id="UP000177913">
    <property type="component" value="Unassembled WGS sequence"/>
</dbReference>
<accession>A0A1F7GX35</accession>
<name>A0A1F7GX35_9BACT</name>
<feature type="transmembrane region" description="Helical" evidence="1">
    <location>
        <begin position="350"/>
        <end position="369"/>
    </location>
</feature>
<feature type="transmembrane region" description="Helical" evidence="1">
    <location>
        <begin position="172"/>
        <end position="189"/>
    </location>
</feature>
<organism evidence="2 3">
    <name type="scientific">Candidatus Roizmanbacteria bacterium RIFCSPHIGHO2_02_FULL_38_11</name>
    <dbReference type="NCBI Taxonomy" id="1802039"/>
    <lineage>
        <taxon>Bacteria</taxon>
        <taxon>Candidatus Roizmaniibacteriota</taxon>
    </lineage>
</organism>
<keyword evidence="1" id="KW-1133">Transmembrane helix</keyword>
<sequence length="536" mass="62323">MGIDKPNHEVALNKNGAQKMSVLIKTIPITVKYGINMSLRIRVILPILIILFAVFLRFYKFEDFAMFLGDQGRDAIIIKRIITFEHFPAIGAPSSLGQIFLGPFYYYLIAPFLLFFNFKPVGPAVGVAVFSILGLIASYVVIRKETNYLVALIFTIFLTFSAVNIQFSRFSWNPNLLPIFSFFTLYFFYKTITTKNKLHAVLFGSFLSFSIQLHHLALLLFLPIVLSYLSFRAKSRNLLHADVKEISPRASFGRNDIEKIFISLISFLFFSLPLIIFDLRHNFLNTRNFINFFTEGNPTDHEQLFSRFLEINRSFYLHVLQLNMNHYIALFLTIAIIFLIVKKHLSPKFLFIYLHAFNFIFFIVVFSFFNSSRNAHYYSSIYLSFFLVLSWIITNIVKNKTVQFFVLSLTVLTYIYLNFKSLNYLFLKTGNNQIKKAETIALSMLKENPLIPFQTIALPYVETDGHIRYFLELNGKRPLPADTLEEPKELYVLCFEKDCQVLGNPQWQIAAFKKAKIDKIWTVEGIKIYKLIHINN</sequence>
<gene>
    <name evidence="2" type="ORF">A3C25_02115</name>
</gene>
<keyword evidence="1" id="KW-0472">Membrane</keyword>
<feature type="transmembrane region" description="Helical" evidence="1">
    <location>
        <begin position="123"/>
        <end position="142"/>
    </location>
</feature>
<feature type="transmembrane region" description="Helical" evidence="1">
    <location>
        <begin position="39"/>
        <end position="59"/>
    </location>
</feature>
<feature type="transmembrane region" description="Helical" evidence="1">
    <location>
        <begin position="148"/>
        <end position="165"/>
    </location>
</feature>
<proteinExistence type="predicted"/>
<evidence type="ECO:0000313" key="2">
    <source>
        <dbReference type="EMBL" id="OGK23443.1"/>
    </source>
</evidence>
<evidence type="ECO:0000256" key="1">
    <source>
        <dbReference type="SAM" id="Phobius"/>
    </source>
</evidence>
<protein>
    <submittedName>
        <fullName evidence="2">Uncharacterized protein</fullName>
    </submittedName>
</protein>
<reference evidence="2 3" key="1">
    <citation type="journal article" date="2016" name="Nat. Commun.">
        <title>Thousands of microbial genomes shed light on interconnected biogeochemical processes in an aquifer system.</title>
        <authorList>
            <person name="Anantharaman K."/>
            <person name="Brown C.T."/>
            <person name="Hug L.A."/>
            <person name="Sharon I."/>
            <person name="Castelle C.J."/>
            <person name="Probst A.J."/>
            <person name="Thomas B.C."/>
            <person name="Singh A."/>
            <person name="Wilkins M.J."/>
            <person name="Karaoz U."/>
            <person name="Brodie E.L."/>
            <person name="Williams K.H."/>
            <person name="Hubbard S.S."/>
            <person name="Banfield J.F."/>
        </authorList>
    </citation>
    <scope>NUCLEOTIDE SEQUENCE [LARGE SCALE GENOMIC DNA]</scope>
</reference>
<feature type="transmembrane region" description="Helical" evidence="1">
    <location>
        <begin position="96"/>
        <end position="116"/>
    </location>
</feature>
<evidence type="ECO:0000313" key="3">
    <source>
        <dbReference type="Proteomes" id="UP000177913"/>
    </source>
</evidence>